<comment type="subcellular location">
    <subcellularLocation>
        <location evidence="1">Cell inner membrane</location>
    </subcellularLocation>
</comment>
<dbReference type="Proteomes" id="UP001058860">
    <property type="component" value="Chromosome"/>
</dbReference>
<evidence type="ECO:0000256" key="2">
    <source>
        <dbReference type="ARBA" id="ARBA00022475"/>
    </source>
</evidence>
<accession>A0ABY5PL19</accession>
<evidence type="ECO:0008006" key="9">
    <source>
        <dbReference type="Google" id="ProtNLM"/>
    </source>
</evidence>
<evidence type="ECO:0000256" key="6">
    <source>
        <dbReference type="ARBA" id="ARBA00023315"/>
    </source>
</evidence>
<keyword evidence="6" id="KW-0012">Acyltransferase</keyword>
<keyword evidence="2" id="KW-1003">Cell membrane</keyword>
<organism evidence="7 8">
    <name type="scientific">Svornostia abyssi</name>
    <dbReference type="NCBI Taxonomy" id="2898438"/>
    <lineage>
        <taxon>Bacteria</taxon>
        <taxon>Bacillati</taxon>
        <taxon>Actinomycetota</taxon>
        <taxon>Thermoleophilia</taxon>
        <taxon>Solirubrobacterales</taxon>
        <taxon>Baekduiaceae</taxon>
        <taxon>Svornostia</taxon>
    </lineage>
</organism>
<evidence type="ECO:0000256" key="3">
    <source>
        <dbReference type="ARBA" id="ARBA00022519"/>
    </source>
</evidence>
<dbReference type="Pfam" id="PF03279">
    <property type="entry name" value="Lip_A_acyltrans"/>
    <property type="match status" value="1"/>
</dbReference>
<evidence type="ECO:0000256" key="1">
    <source>
        <dbReference type="ARBA" id="ARBA00004533"/>
    </source>
</evidence>
<name>A0ABY5PL19_9ACTN</name>
<evidence type="ECO:0000256" key="4">
    <source>
        <dbReference type="ARBA" id="ARBA00022679"/>
    </source>
</evidence>
<reference evidence="8" key="1">
    <citation type="submission" date="2021-11" db="EMBL/GenBank/DDBJ databases">
        <title>Cultivation dependent microbiological survey of springs from the worlds oldest radium mine currently devoted to the extraction of radon-saturated water.</title>
        <authorList>
            <person name="Kapinusova G."/>
            <person name="Smrhova T."/>
            <person name="Strejcek M."/>
            <person name="Suman J."/>
            <person name="Jani K."/>
            <person name="Pajer P."/>
            <person name="Uhlik O."/>
        </authorList>
    </citation>
    <scope>NUCLEOTIDE SEQUENCE [LARGE SCALE GENOMIC DNA]</scope>
    <source>
        <strain evidence="8">J379</strain>
    </source>
</reference>
<gene>
    <name evidence="7" type="ORF">LRS13_05740</name>
</gene>
<dbReference type="RefSeq" id="WP_353865500.1">
    <property type="nucleotide sequence ID" value="NZ_CP088295.1"/>
</dbReference>
<sequence length="306" mass="33982">MAGAKDLVLRIYTSPRTHRILPAPLALALVGAIEPPLRRLRNPVEEADAERLVSDLLQFTSRAGETRAVTRRHLRERSVMRELFWRPWLLRRARIIDAHRWDEAREGGRGSVVVLAHIGASWAVPGILGLRGYKDFRLVGSAHMWEPLPPNLVGRTDTFRIREYGARMLGAERLIPNTVDPDRLIELVEQGLSVGVAFDVPGSAATPFLGRSVALTSVPASLAFRTKVKVLPVIAERHGTRMHLRMLEPLDPADYRDLSALRAAIARTYEAIVLTRPESVENAWYPSPLVTEALTSQAASAPSPED</sequence>
<keyword evidence="5" id="KW-0472">Membrane</keyword>
<evidence type="ECO:0000313" key="8">
    <source>
        <dbReference type="Proteomes" id="UP001058860"/>
    </source>
</evidence>
<dbReference type="InterPro" id="IPR004960">
    <property type="entry name" value="LipA_acyltrans"/>
</dbReference>
<evidence type="ECO:0000313" key="7">
    <source>
        <dbReference type="EMBL" id="UUY05032.1"/>
    </source>
</evidence>
<keyword evidence="3" id="KW-0997">Cell inner membrane</keyword>
<protein>
    <recommendedName>
        <fullName evidence="9">Lipid A biosynthesis acyltransferase</fullName>
    </recommendedName>
</protein>
<dbReference type="EMBL" id="CP088295">
    <property type="protein sequence ID" value="UUY05032.1"/>
    <property type="molecule type" value="Genomic_DNA"/>
</dbReference>
<keyword evidence="8" id="KW-1185">Reference proteome</keyword>
<evidence type="ECO:0000256" key="5">
    <source>
        <dbReference type="ARBA" id="ARBA00023136"/>
    </source>
</evidence>
<keyword evidence="4" id="KW-0808">Transferase</keyword>
<proteinExistence type="predicted"/>